<dbReference type="PRINTS" id="PR00014">
    <property type="entry name" value="FNTYPEIII"/>
</dbReference>
<dbReference type="PROSITE" id="PS50853">
    <property type="entry name" value="FN3"/>
    <property type="match status" value="6"/>
</dbReference>
<dbReference type="InterPro" id="IPR010560">
    <property type="entry name" value="Neogenin_C"/>
</dbReference>
<feature type="compositionally biased region" description="Polar residues" evidence="14">
    <location>
        <begin position="1299"/>
        <end position="1311"/>
    </location>
</feature>
<evidence type="ECO:0000256" key="6">
    <source>
        <dbReference type="ARBA" id="ARBA00022737"/>
    </source>
</evidence>
<keyword evidence="6" id="KW-0677">Repeat</keyword>
<evidence type="ECO:0000313" key="19">
    <source>
        <dbReference type="Proteomes" id="UP000504627"/>
    </source>
</evidence>
<gene>
    <name evidence="20" type="primary">NEO1</name>
</gene>
<feature type="region of interest" description="Disordered" evidence="14">
    <location>
        <begin position="1060"/>
        <end position="1097"/>
    </location>
</feature>
<dbReference type="CDD" id="cd05723">
    <property type="entry name" value="IgI_4_Neogenin_like"/>
    <property type="match status" value="1"/>
</dbReference>
<dbReference type="SMART" id="SM00408">
    <property type="entry name" value="IGc2"/>
    <property type="match status" value="4"/>
</dbReference>
<dbReference type="Pfam" id="PF06583">
    <property type="entry name" value="Neogenin_C"/>
    <property type="match status" value="1"/>
</dbReference>
<organism evidence="19 20">
    <name type="scientific">Pipra filicauda</name>
    <name type="common">Wire-tailed manakin</name>
    <dbReference type="NCBI Taxonomy" id="649802"/>
    <lineage>
        <taxon>Eukaryota</taxon>
        <taxon>Metazoa</taxon>
        <taxon>Chordata</taxon>
        <taxon>Craniata</taxon>
        <taxon>Vertebrata</taxon>
        <taxon>Euteleostomi</taxon>
        <taxon>Archelosauria</taxon>
        <taxon>Archosauria</taxon>
        <taxon>Dinosauria</taxon>
        <taxon>Saurischia</taxon>
        <taxon>Theropoda</taxon>
        <taxon>Coelurosauria</taxon>
        <taxon>Aves</taxon>
        <taxon>Neognathae</taxon>
        <taxon>Neoaves</taxon>
        <taxon>Telluraves</taxon>
        <taxon>Australaves</taxon>
        <taxon>Passeriformes</taxon>
        <taxon>Pipridae</taxon>
        <taxon>Pipra</taxon>
    </lineage>
</organism>
<evidence type="ECO:0000256" key="4">
    <source>
        <dbReference type="ARBA" id="ARBA00022692"/>
    </source>
</evidence>
<evidence type="ECO:0000256" key="14">
    <source>
        <dbReference type="SAM" id="MobiDB-lite"/>
    </source>
</evidence>
<feature type="chain" id="PRO_5030156969" description="Neogenin" evidence="16">
    <location>
        <begin position="26"/>
        <end position="1458"/>
    </location>
</feature>
<dbReference type="SUPFAM" id="SSF48726">
    <property type="entry name" value="Immunoglobulin"/>
    <property type="match status" value="4"/>
</dbReference>
<reference evidence="20" key="1">
    <citation type="submission" date="2025-08" db="UniProtKB">
        <authorList>
            <consortium name="RefSeq"/>
        </authorList>
    </citation>
    <scope>IDENTIFICATION</scope>
    <source>
        <tissue evidence="20">Muscle</tissue>
    </source>
</reference>
<dbReference type="CDD" id="cd05722">
    <property type="entry name" value="IgI_1_Neogenin_like"/>
    <property type="match status" value="1"/>
</dbReference>
<dbReference type="InterPro" id="IPR007110">
    <property type="entry name" value="Ig-like_dom"/>
</dbReference>
<feature type="region of interest" description="Disordered" evidence="14">
    <location>
        <begin position="1138"/>
        <end position="1160"/>
    </location>
</feature>
<dbReference type="FunFam" id="2.60.40.10:FF:000316">
    <property type="entry name" value="Neogenin 1"/>
    <property type="match status" value="1"/>
</dbReference>
<feature type="domain" description="Ig-like" evidence="17">
    <location>
        <begin position="238"/>
        <end position="328"/>
    </location>
</feature>
<feature type="transmembrane region" description="Helical" evidence="15">
    <location>
        <begin position="1104"/>
        <end position="1128"/>
    </location>
</feature>
<evidence type="ECO:0000256" key="7">
    <source>
        <dbReference type="ARBA" id="ARBA00022889"/>
    </source>
</evidence>
<keyword evidence="5 16" id="KW-0732">Signal</keyword>
<accession>A0A6J2GVW7</accession>
<dbReference type="InterPro" id="IPR003599">
    <property type="entry name" value="Ig_sub"/>
</dbReference>
<feature type="domain" description="Fibronectin type-III" evidence="18">
    <location>
        <begin position="867"/>
        <end position="963"/>
    </location>
</feature>
<feature type="region of interest" description="Disordered" evidence="14">
    <location>
        <begin position="1235"/>
        <end position="1362"/>
    </location>
</feature>
<dbReference type="InterPro" id="IPR013098">
    <property type="entry name" value="Ig_I-set"/>
</dbReference>
<name>A0A6J2GVW7_9PASS</name>
<evidence type="ECO:0000256" key="10">
    <source>
        <dbReference type="ARBA" id="ARBA00023157"/>
    </source>
</evidence>
<evidence type="ECO:0000256" key="8">
    <source>
        <dbReference type="ARBA" id="ARBA00022989"/>
    </source>
</evidence>
<feature type="domain" description="Fibronectin type-III" evidence="18">
    <location>
        <begin position="648"/>
        <end position="742"/>
    </location>
</feature>
<dbReference type="SMART" id="SM00060">
    <property type="entry name" value="FN3"/>
    <property type="match status" value="6"/>
</dbReference>
<dbReference type="FunFam" id="2.60.40.10:FF:000101">
    <property type="entry name" value="Neogenin isoform 1"/>
    <property type="match status" value="1"/>
</dbReference>
<dbReference type="CTD" id="4756"/>
<keyword evidence="10" id="KW-1015">Disulfide bond</keyword>
<dbReference type="FunFam" id="2.60.40.10:FF:000216">
    <property type="entry name" value="neogenin isoform X1"/>
    <property type="match status" value="1"/>
</dbReference>
<dbReference type="FunFam" id="2.60.40.10:FF:000189">
    <property type="entry name" value="Neogenin isoform 3"/>
    <property type="match status" value="1"/>
</dbReference>
<dbReference type="Pfam" id="PF13927">
    <property type="entry name" value="Ig_3"/>
    <property type="match status" value="1"/>
</dbReference>
<evidence type="ECO:0000256" key="15">
    <source>
        <dbReference type="SAM" id="Phobius"/>
    </source>
</evidence>
<dbReference type="GO" id="GO:0098609">
    <property type="term" value="P:cell-cell adhesion"/>
    <property type="evidence" value="ECO:0007669"/>
    <property type="project" value="TreeGrafter"/>
</dbReference>
<comment type="similarity">
    <text evidence="2">Belongs to the immunoglobulin superfamily. DCC family.</text>
</comment>
<keyword evidence="3" id="KW-1003">Cell membrane</keyword>
<protein>
    <recommendedName>
        <fullName evidence="13">Neogenin</fullName>
    </recommendedName>
</protein>
<dbReference type="InterPro" id="IPR013783">
    <property type="entry name" value="Ig-like_fold"/>
</dbReference>
<evidence type="ECO:0000313" key="20">
    <source>
        <dbReference type="RefSeq" id="XP_027579381.2"/>
    </source>
</evidence>
<dbReference type="Pfam" id="PF00041">
    <property type="entry name" value="fn3"/>
    <property type="match status" value="6"/>
</dbReference>
<evidence type="ECO:0000256" key="16">
    <source>
        <dbReference type="SAM" id="SignalP"/>
    </source>
</evidence>
<proteinExistence type="inferred from homology"/>
<dbReference type="FunFam" id="2.60.40.10:FF:000273">
    <property type="entry name" value="contactin-3 isoform X1"/>
    <property type="match status" value="1"/>
</dbReference>
<dbReference type="SMART" id="SM00409">
    <property type="entry name" value="IG"/>
    <property type="match status" value="4"/>
</dbReference>
<dbReference type="FunFam" id="2.60.40.10:FF:000004">
    <property type="entry name" value="DCC isoform 1"/>
    <property type="match status" value="2"/>
</dbReference>
<feature type="region of interest" description="Disordered" evidence="14">
    <location>
        <begin position="1174"/>
        <end position="1206"/>
    </location>
</feature>
<feature type="compositionally biased region" description="Polar residues" evidence="14">
    <location>
        <begin position="1088"/>
        <end position="1097"/>
    </location>
</feature>
<keyword evidence="4 15" id="KW-0812">Transmembrane</keyword>
<feature type="signal peptide" evidence="16">
    <location>
        <begin position="1"/>
        <end position="25"/>
    </location>
</feature>
<evidence type="ECO:0000259" key="17">
    <source>
        <dbReference type="PROSITE" id="PS50835"/>
    </source>
</evidence>
<evidence type="ECO:0000256" key="3">
    <source>
        <dbReference type="ARBA" id="ARBA00022475"/>
    </source>
</evidence>
<feature type="domain" description="Ig-like" evidence="17">
    <location>
        <begin position="144"/>
        <end position="230"/>
    </location>
</feature>
<evidence type="ECO:0000256" key="2">
    <source>
        <dbReference type="ARBA" id="ARBA00009588"/>
    </source>
</evidence>
<dbReference type="Pfam" id="PF07679">
    <property type="entry name" value="I-set"/>
    <property type="match status" value="3"/>
</dbReference>
<keyword evidence="11" id="KW-0325">Glycoprotein</keyword>
<evidence type="ECO:0000256" key="5">
    <source>
        <dbReference type="ARBA" id="ARBA00022729"/>
    </source>
</evidence>
<comment type="subcellular location">
    <subcellularLocation>
        <location evidence="1">Cell membrane</location>
        <topology evidence="1">Single-pass type I membrane protein</topology>
    </subcellularLocation>
</comment>
<dbReference type="InterPro" id="IPR003598">
    <property type="entry name" value="Ig_sub2"/>
</dbReference>
<feature type="domain" description="Ig-like" evidence="17">
    <location>
        <begin position="44"/>
        <end position="139"/>
    </location>
</feature>
<feature type="domain" description="Ig-like" evidence="17">
    <location>
        <begin position="333"/>
        <end position="418"/>
    </location>
</feature>
<sequence>MAARRARRLLGSLCIALLLAQPAPAARSGSRSLLTGSLVRTFTPFYFLEEPQDVLSVRGAAVVMNCSAHCDPAPRIEWKKDGTFLNLVSDDRRQLLPDGSLLISSVVHSKHNKPDEGHYQCVATVDSLGTIVSRTAKLTVAGLPRFTSQPEPTAVPRGGSAVLSCDANADLAPFVRWEQDRQPVPLDQRVLQLPSGALVISNASDSDRGLYRCLLEGSAGPKYSDEAELTVLPEPEEPQPLTFLRQPSALSRLSGQSALFPCVATGFPTPSIRWTRNEEELLTEGSGRFQLLAGGSLEIRDVAEGDAGTFTCIAESGNDTAAAQAELTVQVPPEFLKRPANIYAHESMDIVFECEVTGKPTPTVKWVKNGDVVIPSDYFKIVKEHNLQVLGLVKSDEGFYQCIAENDVGNAQAGAQLIILDLDVAIPTLPPTSLTSATNDHLAPATAGPLPSAPRDVVATLVSTRFIRLTWRPPVSDPQGDNLTYSIFYTKEGINRERVENTSRPGETQVMIQNLMPETVYVFRVVAQNRHGPGESSAPLKVATQPEVQLPGPAPNIRAYSSSPTSVTVTWETPLSGNGDIQNYKLYYMEKGQDTEQDVDVAGLSHTVTGLKKFTEYSFRVVAYNKHGPGVSTHDVVVRTLSDVPSAPPQNLTLEVRNSKSILLQWQPPPTGTHSGQITGYKIRYRKVSRKSDVTESVGGTQLSQLIEGLERGTEYSFRVAAMTVNGTGPATDWVSAETFESDLDETRVPEVPSSLHVRPLVTSIVVSWTPPENQNVVVRGYAIGYGIGSPHAQTIKVDYKQRYYTIENLDPSSHYVITLKAFNNVGEGIPLYESAVTRPHSDTSEVDLFVINAPYTPVPDPSPMMPPVGVQASILSHDTIRITWADNSLPKNQKITDARYYTVRWKTNIPANTKYKTANATTLSYLVTGLKPNTLYEFSVMVTKGRRSSTWSMTAHGTTFELVPTSPPKDVTVVSKEGKPRTIIVNWQPPSEANGKITGYIIYYSTDVNAEIHDWVIEPVVGNRLTHQIQELTLDTPYYFKIQARNSKGMGPMSEAVQFRTPKASGSAGKGSRPVDLGPDYKPPLGGSNSPHGSPTSPLDSNMLLVIIVSVGVITIVVVVIVAVFCTRRTTSHQKKKRAACKSVNGSHKYKGNSKDVKPPDLWIHHERLELKPIDKSPDPNPIMTDTPIPRNSQDITPVDNSMDSNIHQRRNSYRGHESEDSMSTLAGRRGMRPKMMMPFDSQPPQPVISAHPIHSLDNPHHHFHSGSLASPTRSYLHHQPSPWPLGTALSHSDRANSTESVRNTPSTDTLPAPSAPPGTDHQDPEGSTGSYLGTAQEEDPAQGLPTAHVRPSHPLKSFAVPAVPPAGASYDPALPSTPLLTQQAPTHPVHSVKTASIGTLGRTRPPMPVVVPSAPDVQETTRMLEDSESTYEPDELTKEMAHLEGLMKDLNAITTA</sequence>
<dbReference type="FunFam" id="2.60.40.10:FF:000106">
    <property type="entry name" value="Neogenin isoform 1"/>
    <property type="match status" value="1"/>
</dbReference>
<dbReference type="Gene3D" id="2.60.40.10">
    <property type="entry name" value="Immunoglobulins"/>
    <property type="match status" value="10"/>
</dbReference>
<dbReference type="FunFam" id="2.60.40.10:FF:000133">
    <property type="entry name" value="Neogenin isoform 1"/>
    <property type="match status" value="1"/>
</dbReference>
<dbReference type="SUPFAM" id="SSF49265">
    <property type="entry name" value="Fibronectin type III"/>
    <property type="match status" value="3"/>
</dbReference>
<dbReference type="InterPro" id="IPR003961">
    <property type="entry name" value="FN3_dom"/>
</dbReference>
<keyword evidence="12" id="KW-0393">Immunoglobulin domain</keyword>
<dbReference type="GeneID" id="113989226"/>
<keyword evidence="7" id="KW-0130">Cell adhesion</keyword>
<keyword evidence="9 15" id="KW-0472">Membrane</keyword>
<evidence type="ECO:0000259" key="18">
    <source>
        <dbReference type="PROSITE" id="PS50853"/>
    </source>
</evidence>
<feature type="compositionally biased region" description="Polar residues" evidence="14">
    <location>
        <begin position="1191"/>
        <end position="1206"/>
    </location>
</feature>
<evidence type="ECO:0000256" key="9">
    <source>
        <dbReference type="ARBA" id="ARBA00023136"/>
    </source>
</evidence>
<keyword evidence="19" id="KW-1185">Reference proteome</keyword>
<feature type="domain" description="Fibronectin type-III" evidence="18">
    <location>
        <begin position="453"/>
        <end position="547"/>
    </location>
</feature>
<feature type="domain" description="Fibronectin type-III" evidence="18">
    <location>
        <begin position="553"/>
        <end position="643"/>
    </location>
</feature>
<evidence type="ECO:0000256" key="13">
    <source>
        <dbReference type="ARBA" id="ARBA00074043"/>
    </source>
</evidence>
<dbReference type="PROSITE" id="PS50835">
    <property type="entry name" value="IG_LIKE"/>
    <property type="match status" value="4"/>
</dbReference>
<feature type="domain" description="Fibronectin type-III" evidence="18">
    <location>
        <begin position="968"/>
        <end position="1065"/>
    </location>
</feature>
<dbReference type="RefSeq" id="XP_027579381.2">
    <property type="nucleotide sequence ID" value="XM_027723580.2"/>
</dbReference>
<dbReference type="Proteomes" id="UP000504627">
    <property type="component" value="Unplaced"/>
</dbReference>
<evidence type="ECO:0000256" key="12">
    <source>
        <dbReference type="ARBA" id="ARBA00023319"/>
    </source>
</evidence>
<dbReference type="CDD" id="cd00063">
    <property type="entry name" value="FN3"/>
    <property type="match status" value="6"/>
</dbReference>
<dbReference type="InterPro" id="IPR036179">
    <property type="entry name" value="Ig-like_dom_sf"/>
</dbReference>
<evidence type="ECO:0000256" key="1">
    <source>
        <dbReference type="ARBA" id="ARBA00004251"/>
    </source>
</evidence>
<dbReference type="FunFam" id="2.60.40.10:FF:000187">
    <property type="entry name" value="neogenin isoform X2"/>
    <property type="match status" value="1"/>
</dbReference>
<dbReference type="GO" id="GO:0005886">
    <property type="term" value="C:plasma membrane"/>
    <property type="evidence" value="ECO:0007669"/>
    <property type="project" value="UniProtKB-SubCell"/>
</dbReference>
<feature type="domain" description="Fibronectin type-III" evidence="18">
    <location>
        <begin position="752"/>
        <end position="842"/>
    </location>
</feature>
<evidence type="ECO:0000256" key="11">
    <source>
        <dbReference type="ARBA" id="ARBA00023180"/>
    </source>
</evidence>
<dbReference type="PANTHER" id="PTHR44170:SF14">
    <property type="entry name" value="NEOGENIN"/>
    <property type="match status" value="1"/>
</dbReference>
<keyword evidence="8 15" id="KW-1133">Transmembrane helix</keyword>
<dbReference type="PANTHER" id="PTHR44170">
    <property type="entry name" value="PROTEIN SIDEKICK"/>
    <property type="match status" value="1"/>
</dbReference>
<dbReference type="InterPro" id="IPR036116">
    <property type="entry name" value="FN3_sf"/>
</dbReference>